<reference evidence="2 3" key="1">
    <citation type="submission" date="2019-06" db="EMBL/GenBank/DDBJ databases">
        <title>Paenimaribius caenipelagi gen. nov., sp. nov., isolated from a tidal flat.</title>
        <authorList>
            <person name="Yoon J.-H."/>
        </authorList>
    </citation>
    <scope>NUCLEOTIDE SEQUENCE [LARGE SCALE GENOMIC DNA]</scope>
    <source>
        <strain evidence="2 3">JBTF-M29</strain>
    </source>
</reference>
<feature type="transmembrane region" description="Helical" evidence="1">
    <location>
        <begin position="65"/>
        <end position="89"/>
    </location>
</feature>
<evidence type="ECO:0000313" key="3">
    <source>
        <dbReference type="Proteomes" id="UP000318590"/>
    </source>
</evidence>
<dbReference type="Proteomes" id="UP000318590">
    <property type="component" value="Unassembled WGS sequence"/>
</dbReference>
<proteinExistence type="predicted"/>
<keyword evidence="1" id="KW-1133">Transmembrane helix</keyword>
<protein>
    <submittedName>
        <fullName evidence="2">Uncharacterized protein</fullName>
    </submittedName>
</protein>
<dbReference type="EMBL" id="VFSV01000001">
    <property type="protein sequence ID" value="TRD23486.1"/>
    <property type="molecule type" value="Genomic_DNA"/>
</dbReference>
<name>A0A547QAW9_9RHOB</name>
<keyword evidence="3" id="KW-1185">Reference proteome</keyword>
<accession>A0A547QAW9</accession>
<gene>
    <name evidence="2" type="ORF">FEV53_00270</name>
</gene>
<organism evidence="2 3">
    <name type="scientific">Palleronia caenipelagi</name>
    <dbReference type="NCBI Taxonomy" id="2489174"/>
    <lineage>
        <taxon>Bacteria</taxon>
        <taxon>Pseudomonadati</taxon>
        <taxon>Pseudomonadota</taxon>
        <taxon>Alphaproteobacteria</taxon>
        <taxon>Rhodobacterales</taxon>
        <taxon>Roseobacteraceae</taxon>
        <taxon>Palleronia</taxon>
    </lineage>
</organism>
<feature type="transmembrane region" description="Helical" evidence="1">
    <location>
        <begin position="33"/>
        <end position="58"/>
    </location>
</feature>
<keyword evidence="1" id="KW-0812">Transmembrane</keyword>
<comment type="caution">
    <text evidence="2">The sequence shown here is derived from an EMBL/GenBank/DDBJ whole genome shotgun (WGS) entry which is preliminary data.</text>
</comment>
<feature type="transmembrane region" description="Helical" evidence="1">
    <location>
        <begin position="109"/>
        <end position="134"/>
    </location>
</feature>
<evidence type="ECO:0000313" key="2">
    <source>
        <dbReference type="EMBL" id="TRD23486.1"/>
    </source>
</evidence>
<evidence type="ECO:0000256" key="1">
    <source>
        <dbReference type="SAM" id="Phobius"/>
    </source>
</evidence>
<sequence>MRRALTQVNHSICQRKNTYQFSLATTLAVSATVAAPIIVIVIVIVTVITSAVIIVIVLVITSAIVIIIVAVITSAVVVIIVIVAIIGAAQPASASTGVIRDSATVLTRLFSGALAVASALTTSVLIIVVIIIVIGRHGPDLVRGDDAISVAIVFFESPTGATVSEFADEFLQAEDAVPIEVQCAEALRGNGACEGCHGNGCGGGSEERTGHVLSPI</sequence>
<dbReference type="AlphaFoldDB" id="A0A547QAW9"/>
<keyword evidence="1" id="KW-0472">Membrane</keyword>
<dbReference type="RefSeq" id="WP_142832808.1">
    <property type="nucleotide sequence ID" value="NZ_VFSV01000001.1"/>
</dbReference>